<name>E4RUK9_LEAB4</name>
<dbReference type="InterPro" id="IPR038056">
    <property type="entry name" value="YjbR-like_sf"/>
</dbReference>
<dbReference type="SUPFAM" id="SSF142906">
    <property type="entry name" value="YjbR-like"/>
    <property type="match status" value="1"/>
</dbReference>
<evidence type="ECO:0008006" key="3">
    <source>
        <dbReference type="Google" id="ProtNLM"/>
    </source>
</evidence>
<dbReference type="Gene3D" id="3.90.1150.30">
    <property type="match status" value="1"/>
</dbReference>
<proteinExistence type="predicted"/>
<dbReference type="EMBL" id="CP002305">
    <property type="protein sequence ID" value="ADQ18745.1"/>
    <property type="molecule type" value="Genomic_DNA"/>
</dbReference>
<dbReference type="OrthoDB" id="277063at2"/>
<reference key="1">
    <citation type="submission" date="2010-11" db="EMBL/GenBank/DDBJ databases">
        <title>The complete genome of Leadbetterella byssophila DSM 17132.</title>
        <authorList>
            <consortium name="US DOE Joint Genome Institute (JGI-PGF)"/>
            <person name="Lucas S."/>
            <person name="Copeland A."/>
            <person name="Lapidus A."/>
            <person name="Glavina del Rio T."/>
            <person name="Dalin E."/>
            <person name="Tice H."/>
            <person name="Bruce D."/>
            <person name="Goodwin L."/>
            <person name="Pitluck S."/>
            <person name="Kyrpides N."/>
            <person name="Mavromatis K."/>
            <person name="Ivanova N."/>
            <person name="Teshima H."/>
            <person name="Brettin T."/>
            <person name="Detter J.C."/>
            <person name="Han C."/>
            <person name="Tapia R."/>
            <person name="Land M."/>
            <person name="Hauser L."/>
            <person name="Markowitz V."/>
            <person name="Cheng J.-F."/>
            <person name="Hugenholtz P."/>
            <person name="Woyke T."/>
            <person name="Wu D."/>
            <person name="Tindall B."/>
            <person name="Pomrenke H.G."/>
            <person name="Brambilla E."/>
            <person name="Klenk H.-P."/>
            <person name="Eisen J.A."/>
        </authorList>
    </citation>
    <scope>NUCLEOTIDE SEQUENCE [LARGE SCALE GENOMIC DNA]</scope>
    <source>
        <strain>DSM 17132</strain>
    </source>
</reference>
<accession>E4RUK9</accession>
<dbReference type="Pfam" id="PF04237">
    <property type="entry name" value="YjbR"/>
    <property type="match status" value="1"/>
</dbReference>
<sequence length="110" mass="12740">MSSLHDFKSLALSLDGAKEQIHHDKIAFTYRSKIFATLNEKESRSTLKFLPEEQGMLCKVHPTAIFPVPNKWGTYGWTHVLYQEIKPEILLELLKTAYLSVRPNYSFPEE</sequence>
<evidence type="ECO:0000313" key="1">
    <source>
        <dbReference type="EMBL" id="ADQ18745.1"/>
    </source>
</evidence>
<dbReference type="AlphaFoldDB" id="E4RUK9"/>
<dbReference type="HOGENOM" id="CLU_138549_4_1_10"/>
<gene>
    <name evidence="1" type="ordered locus">Lbys_3083</name>
</gene>
<organism evidence="1 2">
    <name type="scientific">Leadbetterella byssophila (strain DSM 17132 / JCM 16389 / KACC 11308 / NBRC 106382 / 4M15)</name>
    <dbReference type="NCBI Taxonomy" id="649349"/>
    <lineage>
        <taxon>Bacteria</taxon>
        <taxon>Pseudomonadati</taxon>
        <taxon>Bacteroidota</taxon>
        <taxon>Cytophagia</taxon>
        <taxon>Cytophagales</taxon>
        <taxon>Leadbetterellaceae</taxon>
        <taxon>Leadbetterella</taxon>
    </lineage>
</organism>
<reference evidence="1 2" key="2">
    <citation type="journal article" date="2011" name="Stand. Genomic Sci.">
        <title>Complete genome sequence of Leadbetterella byssophila type strain (4M15).</title>
        <authorList>
            <person name="Abt B."/>
            <person name="Teshima H."/>
            <person name="Lucas S."/>
            <person name="Lapidus A."/>
            <person name="Del Rio T.G."/>
            <person name="Nolan M."/>
            <person name="Tice H."/>
            <person name="Cheng J.F."/>
            <person name="Pitluck S."/>
            <person name="Liolios K."/>
            <person name="Pagani I."/>
            <person name="Ivanova N."/>
            <person name="Mavromatis K."/>
            <person name="Pati A."/>
            <person name="Tapia R."/>
            <person name="Han C."/>
            <person name="Goodwin L."/>
            <person name="Chen A."/>
            <person name="Palaniappan K."/>
            <person name="Land M."/>
            <person name="Hauser L."/>
            <person name="Chang Y.J."/>
            <person name="Jeffries C.D."/>
            <person name="Rohde M."/>
            <person name="Goker M."/>
            <person name="Tindall B.J."/>
            <person name="Detter J.C."/>
            <person name="Woyke T."/>
            <person name="Bristow J."/>
            <person name="Eisen J.A."/>
            <person name="Markowitz V."/>
            <person name="Hugenholtz P."/>
            <person name="Klenk H.P."/>
            <person name="Kyrpides N.C."/>
        </authorList>
    </citation>
    <scope>NUCLEOTIDE SEQUENCE [LARGE SCALE GENOMIC DNA]</scope>
    <source>
        <strain evidence="2">DSM 17132 / JCM 16389 / KACC 11308 / NBRC 106382 / 4M15</strain>
    </source>
</reference>
<dbReference type="RefSeq" id="WP_013409776.1">
    <property type="nucleotide sequence ID" value="NC_014655.1"/>
</dbReference>
<dbReference type="STRING" id="649349.Lbys_3083"/>
<evidence type="ECO:0000313" key="2">
    <source>
        <dbReference type="Proteomes" id="UP000007435"/>
    </source>
</evidence>
<protein>
    <recommendedName>
        <fullName evidence="3">MmcQ/YjbR family DNA-binding protein</fullName>
    </recommendedName>
</protein>
<keyword evidence="2" id="KW-1185">Reference proteome</keyword>
<dbReference type="eggNOG" id="COG3801">
    <property type="taxonomic scope" value="Bacteria"/>
</dbReference>
<dbReference type="Proteomes" id="UP000007435">
    <property type="component" value="Chromosome"/>
</dbReference>
<dbReference type="KEGG" id="lby:Lbys_3083"/>
<dbReference type="InterPro" id="IPR058532">
    <property type="entry name" value="YjbR/MT2646/Rv2570-like"/>
</dbReference>